<reference evidence="1 2" key="1">
    <citation type="submission" date="2018-07" db="EMBL/GenBank/DDBJ databases">
        <title>Marsedoiliclastica nanhaica gen. nov. sp. nov., a novel marine hydrocarbonoclastic bacterium isolated from an in-situ enriched hydrocarbon-degrading consortium in deep-sea sediment.</title>
        <authorList>
            <person name="Dong C."/>
            <person name="Ma T."/>
            <person name="Liu R."/>
            <person name="Shao Z."/>
        </authorList>
    </citation>
    <scope>NUCLEOTIDE SEQUENCE [LARGE SCALE GENOMIC DNA]</scope>
    <source>
        <strain evidence="2">soil36-7</strain>
    </source>
</reference>
<dbReference type="OrthoDB" id="9790826at2"/>
<gene>
    <name evidence="1" type="ORF">soil367_06020</name>
</gene>
<protein>
    <submittedName>
        <fullName evidence="1">Type III effector</fullName>
    </submittedName>
</protein>
<dbReference type="Proteomes" id="UP000298049">
    <property type="component" value="Chromosome"/>
</dbReference>
<dbReference type="InterPro" id="IPR014984">
    <property type="entry name" value="HopJ"/>
</dbReference>
<dbReference type="Pfam" id="PF08888">
    <property type="entry name" value="HopJ"/>
    <property type="match status" value="1"/>
</dbReference>
<name>A0A4P7XF49_9ALTE</name>
<dbReference type="EMBL" id="CP031093">
    <property type="protein sequence ID" value="QCF25516.1"/>
    <property type="molecule type" value="Genomic_DNA"/>
</dbReference>
<accession>A0A4P7XF49</accession>
<keyword evidence="2" id="KW-1185">Reference proteome</keyword>
<organism evidence="1 2">
    <name type="scientific">Hydrocarboniclastica marina</name>
    <dbReference type="NCBI Taxonomy" id="2259620"/>
    <lineage>
        <taxon>Bacteria</taxon>
        <taxon>Pseudomonadati</taxon>
        <taxon>Pseudomonadota</taxon>
        <taxon>Gammaproteobacteria</taxon>
        <taxon>Alteromonadales</taxon>
        <taxon>Alteromonadaceae</taxon>
        <taxon>Hydrocarboniclastica</taxon>
    </lineage>
</organism>
<dbReference type="AlphaFoldDB" id="A0A4P7XF49"/>
<dbReference type="Gene3D" id="3.20.160.10">
    <property type="entry name" value="vpa0580 domain like"/>
    <property type="match status" value="1"/>
</dbReference>
<sequence>MTRETFLKKLNTAPDDIQFTDTMAVIDAGFTFTPTGFRNGDLNNEPGQNSGSCKLLAFARREGLSEAQVLACFGDYYRKDVLNNPSGTDHQNIRNFMRTGWKGVSFEGEPLAPRA</sequence>
<evidence type="ECO:0000313" key="2">
    <source>
        <dbReference type="Proteomes" id="UP000298049"/>
    </source>
</evidence>
<dbReference type="RefSeq" id="WP_136547871.1">
    <property type="nucleotide sequence ID" value="NZ_CP031093.1"/>
</dbReference>
<dbReference type="InterPro" id="IPR038604">
    <property type="entry name" value="HopJ_sf"/>
</dbReference>
<proteinExistence type="predicted"/>
<dbReference type="KEGG" id="hmi:soil367_06020"/>
<evidence type="ECO:0000313" key="1">
    <source>
        <dbReference type="EMBL" id="QCF25516.1"/>
    </source>
</evidence>